<accession>A0A238VRZ2</accession>
<dbReference type="EMBL" id="FZNX01000001">
    <property type="protein sequence ID" value="SNR36917.1"/>
    <property type="molecule type" value="Genomic_DNA"/>
</dbReference>
<evidence type="ECO:0000313" key="1">
    <source>
        <dbReference type="EMBL" id="SNR36917.1"/>
    </source>
</evidence>
<protein>
    <submittedName>
        <fullName evidence="1">Uncharacterized protein</fullName>
    </submittedName>
</protein>
<gene>
    <name evidence="1" type="ORF">SAMN04488111_0936</name>
</gene>
<organism evidence="1 2">
    <name type="scientific">Lutibacter flavus</name>
    <dbReference type="NCBI Taxonomy" id="691689"/>
    <lineage>
        <taxon>Bacteria</taxon>
        <taxon>Pseudomonadati</taxon>
        <taxon>Bacteroidota</taxon>
        <taxon>Flavobacteriia</taxon>
        <taxon>Flavobacteriales</taxon>
        <taxon>Flavobacteriaceae</taxon>
        <taxon>Lutibacter</taxon>
    </lineage>
</organism>
<dbReference type="Proteomes" id="UP000198412">
    <property type="component" value="Unassembled WGS sequence"/>
</dbReference>
<proteinExistence type="predicted"/>
<dbReference type="OrthoDB" id="961510at2"/>
<keyword evidence="2" id="KW-1185">Reference proteome</keyword>
<dbReference type="RefSeq" id="WP_089377231.1">
    <property type="nucleotide sequence ID" value="NZ_FZNX01000001.1"/>
</dbReference>
<dbReference type="AlphaFoldDB" id="A0A238VRZ2"/>
<reference evidence="2" key="1">
    <citation type="submission" date="2017-06" db="EMBL/GenBank/DDBJ databases">
        <authorList>
            <person name="Varghese N."/>
            <person name="Submissions S."/>
        </authorList>
    </citation>
    <scope>NUCLEOTIDE SEQUENCE [LARGE SCALE GENOMIC DNA]</scope>
    <source>
        <strain evidence="2">DSM 27993</strain>
    </source>
</reference>
<evidence type="ECO:0000313" key="2">
    <source>
        <dbReference type="Proteomes" id="UP000198412"/>
    </source>
</evidence>
<sequence length="69" mass="8374">MTLHDFNLLNEYDRKATVFTDGRFLDIQQNENEYIIFYMIDGFFTELVYDRDMQEIIEVRSSNYFPSSN</sequence>
<name>A0A238VRZ2_9FLAO</name>